<gene>
    <name evidence="2" type="ORF">MGAL_10B045342</name>
</gene>
<name>A0A8B6DIP8_MYTGA</name>
<proteinExistence type="predicted"/>
<dbReference type="AlphaFoldDB" id="A0A8B6DIP8"/>
<evidence type="ECO:0000256" key="1">
    <source>
        <dbReference type="SAM" id="Coils"/>
    </source>
</evidence>
<dbReference type="Proteomes" id="UP000596742">
    <property type="component" value="Unassembled WGS sequence"/>
</dbReference>
<protein>
    <submittedName>
        <fullName evidence="2">Uncharacterized protein</fullName>
    </submittedName>
</protein>
<evidence type="ECO:0000313" key="2">
    <source>
        <dbReference type="EMBL" id="VDI19199.1"/>
    </source>
</evidence>
<reference evidence="2" key="1">
    <citation type="submission" date="2018-11" db="EMBL/GenBank/DDBJ databases">
        <authorList>
            <person name="Alioto T."/>
            <person name="Alioto T."/>
        </authorList>
    </citation>
    <scope>NUCLEOTIDE SEQUENCE</scope>
</reference>
<comment type="caution">
    <text evidence="2">The sequence shown here is derived from an EMBL/GenBank/DDBJ whole genome shotgun (WGS) entry which is preliminary data.</text>
</comment>
<dbReference type="Gene3D" id="2.120.10.30">
    <property type="entry name" value="TolB, C-terminal domain"/>
    <property type="match status" value="1"/>
</dbReference>
<dbReference type="InterPro" id="IPR011042">
    <property type="entry name" value="6-blade_b-propeller_TolB-like"/>
</dbReference>
<evidence type="ECO:0000313" key="3">
    <source>
        <dbReference type="Proteomes" id="UP000596742"/>
    </source>
</evidence>
<dbReference type="EMBL" id="UYJE01003422">
    <property type="protein sequence ID" value="VDI19199.1"/>
    <property type="molecule type" value="Genomic_DNA"/>
</dbReference>
<organism evidence="2 3">
    <name type="scientific">Mytilus galloprovincialis</name>
    <name type="common">Mediterranean mussel</name>
    <dbReference type="NCBI Taxonomy" id="29158"/>
    <lineage>
        <taxon>Eukaryota</taxon>
        <taxon>Metazoa</taxon>
        <taxon>Spiralia</taxon>
        <taxon>Lophotrochozoa</taxon>
        <taxon>Mollusca</taxon>
        <taxon>Bivalvia</taxon>
        <taxon>Autobranchia</taxon>
        <taxon>Pteriomorphia</taxon>
        <taxon>Mytilida</taxon>
        <taxon>Mytiloidea</taxon>
        <taxon>Mytilidae</taxon>
        <taxon>Mytilinae</taxon>
        <taxon>Mytilus</taxon>
    </lineage>
</organism>
<accession>A0A8B6DIP8</accession>
<feature type="coiled-coil region" evidence="1">
    <location>
        <begin position="8"/>
        <end position="35"/>
    </location>
</feature>
<dbReference type="SUPFAM" id="SSF63825">
    <property type="entry name" value="YWTD domain"/>
    <property type="match status" value="1"/>
</dbReference>
<dbReference type="OrthoDB" id="6183042at2759"/>
<keyword evidence="1" id="KW-0175">Coiled coil</keyword>
<keyword evidence="3" id="KW-1185">Reference proteome</keyword>
<sequence>MTNITNIIEDRTANLDDLDEQKKRCKKEIKITRDAINVYIDELEADLLENVQKTFTEKEIGIQNMLDDFQLRKSNVCEMQENVNIVKKIATEFQSFMAIRELAQSANTAETDLHHFLENGSLNWIEICYTPTNLDSVKDDLTSIGETDVKVDPSRIQLKVRKSREAQLIGPIKNSRNIDSIHLKEKFRSKLPKGNDDFEILDCGFLLDGNLIFSDKKNNRLIIMDSEYVFVRNLELHFDPIRFAVIDEENIAVTTGNQVNIVDLKRGLLVKTLIKGTKAGSIVLTDDKNLMVEIFGGGYTMIDLNGHVIKKINIGFSEKFYHPPECIHDRLYYVDIPNEILCCCDFDGNQIWKYENKLFKLHSAFTSDKSNMLFCSSINSNNVYVVSTDGKSCKEIIKSNMYLKHAVAAQYNVKKKELLIVTMSGNFILYDVI</sequence>